<sequence precursor="true">MQRVSFFAVFTALVVIVCSSTISTAEETFDQLFQRIPIQANAVMAIDVNDLQATSMAQKNGWFSKMEAAYADRSIFVPPEANRVLIASRLSPLSGFQQEWEVALMDLRESIPLKYIAQLEGGYVDTIAGYSAAWTPSGSYIAEIQKNLLAVIYPDDRQAVSKWLHGAFTGASAGLTSYLRQAVNEAGRTSPVVMAIDMKDMLQPAEVRSKIENAPAGAGRDLNQDELVATLLSLQGAVFTVSISDKAEGELRVDFGTDTKILKPVAKEMLTSVLSNLGVIWPGFSSWNVTTESYSVVARGGLDDGDLRRIFSLIETPTTKFSELNNEKNKPTSQEDQENLVKRSTLTYWRTLETLVEDLKEGVENSQRKKNNYEAVWFERYARKIDRMPILNVDDEMLAFGQSIAETFRSVALGARKTGIAGGVAKSQVQPYNVDGGYSAYYRYNNSGYGYGYGGANSGAGFVTGTPDARNAGDTARETRDGVRTLTSQRNQISTQVRANINVSIFQTGAQLEQAMSDMRVKMTKKYQIEF</sequence>
<feature type="chain" id="PRO_5022167737" evidence="1">
    <location>
        <begin position="26"/>
        <end position="531"/>
    </location>
</feature>
<feature type="signal peptide" evidence="1">
    <location>
        <begin position="1"/>
        <end position="25"/>
    </location>
</feature>
<dbReference type="EMBL" id="CP036316">
    <property type="protein sequence ID" value="QDT63176.1"/>
    <property type="molecule type" value="Genomic_DNA"/>
</dbReference>
<dbReference type="RefSeq" id="WP_145259288.1">
    <property type="nucleotide sequence ID" value="NZ_CP036316.1"/>
</dbReference>
<dbReference type="KEGG" id="chya:V22_03940"/>
<dbReference type="OrthoDB" id="258179at2"/>
<dbReference type="Proteomes" id="UP000319976">
    <property type="component" value="Chromosome"/>
</dbReference>
<evidence type="ECO:0000313" key="2">
    <source>
        <dbReference type="EMBL" id="QDT63176.1"/>
    </source>
</evidence>
<keyword evidence="1" id="KW-0732">Signal</keyword>
<evidence type="ECO:0000313" key="3">
    <source>
        <dbReference type="Proteomes" id="UP000319976"/>
    </source>
</evidence>
<accession>A0A517T468</accession>
<keyword evidence="3" id="KW-1185">Reference proteome</keyword>
<protein>
    <submittedName>
        <fullName evidence="2">Uncharacterized protein</fullName>
    </submittedName>
</protein>
<dbReference type="AlphaFoldDB" id="A0A517T468"/>
<proteinExistence type="predicted"/>
<name>A0A517T468_9PLAN</name>
<organism evidence="2 3">
    <name type="scientific">Calycomorphotria hydatis</name>
    <dbReference type="NCBI Taxonomy" id="2528027"/>
    <lineage>
        <taxon>Bacteria</taxon>
        <taxon>Pseudomonadati</taxon>
        <taxon>Planctomycetota</taxon>
        <taxon>Planctomycetia</taxon>
        <taxon>Planctomycetales</taxon>
        <taxon>Planctomycetaceae</taxon>
        <taxon>Calycomorphotria</taxon>
    </lineage>
</organism>
<reference evidence="2 3" key="1">
    <citation type="submission" date="2019-02" db="EMBL/GenBank/DDBJ databases">
        <title>Deep-cultivation of Planctomycetes and their phenomic and genomic characterization uncovers novel biology.</title>
        <authorList>
            <person name="Wiegand S."/>
            <person name="Jogler M."/>
            <person name="Boedeker C."/>
            <person name="Pinto D."/>
            <person name="Vollmers J."/>
            <person name="Rivas-Marin E."/>
            <person name="Kohn T."/>
            <person name="Peeters S.H."/>
            <person name="Heuer A."/>
            <person name="Rast P."/>
            <person name="Oberbeckmann S."/>
            <person name="Bunk B."/>
            <person name="Jeske O."/>
            <person name="Meyerdierks A."/>
            <person name="Storesund J.E."/>
            <person name="Kallscheuer N."/>
            <person name="Luecker S."/>
            <person name="Lage O.M."/>
            <person name="Pohl T."/>
            <person name="Merkel B.J."/>
            <person name="Hornburger P."/>
            <person name="Mueller R.-W."/>
            <person name="Bruemmer F."/>
            <person name="Labrenz M."/>
            <person name="Spormann A.M."/>
            <person name="Op den Camp H."/>
            <person name="Overmann J."/>
            <person name="Amann R."/>
            <person name="Jetten M.S.M."/>
            <person name="Mascher T."/>
            <person name="Medema M.H."/>
            <person name="Devos D.P."/>
            <person name="Kaster A.-K."/>
            <person name="Ovreas L."/>
            <person name="Rohde M."/>
            <person name="Galperin M.Y."/>
            <person name="Jogler C."/>
        </authorList>
    </citation>
    <scope>NUCLEOTIDE SEQUENCE [LARGE SCALE GENOMIC DNA]</scope>
    <source>
        <strain evidence="2 3">V22</strain>
    </source>
</reference>
<evidence type="ECO:0000256" key="1">
    <source>
        <dbReference type="SAM" id="SignalP"/>
    </source>
</evidence>
<gene>
    <name evidence="2" type="ORF">V22_03940</name>
</gene>